<comment type="similarity">
    <text evidence="3">In the N-terminal section; belongs to the HFCD (homo-oligomeric flavin containing Cys decarboxylase) superfamily.</text>
</comment>
<reference evidence="6 7" key="2">
    <citation type="submission" date="2016-03" db="EMBL/GenBank/DDBJ databases">
        <title>New uncultured bacterium of the family Gallionellaceae from acid mine drainage: description and reconstruction of genome based on metagenomic analysis of microbial community.</title>
        <authorList>
            <person name="Kadnikov V."/>
            <person name="Ivasenko D."/>
            <person name="Beletsky A."/>
            <person name="Mardanov A."/>
            <person name="Danilova E."/>
            <person name="Pimenov N."/>
            <person name="Karnachuk O."/>
            <person name="Ravin N."/>
        </authorList>
    </citation>
    <scope>NUCLEOTIDE SEQUENCE [LARGE SCALE GENOMIC DNA]</scope>
    <source>
        <strain evidence="6">ShG14-8</strain>
    </source>
</reference>
<feature type="region of interest" description="Phosphopantothenoylcysteine decarboxylase" evidence="3">
    <location>
        <begin position="1"/>
        <end position="223"/>
    </location>
</feature>
<comment type="pathway">
    <text evidence="3">Cofactor biosynthesis; coenzyme A biosynthesis; CoA from (R)-pantothenate: step 3/5.</text>
</comment>
<dbReference type="InterPro" id="IPR036551">
    <property type="entry name" value="Flavin_trans-like"/>
</dbReference>
<organism evidence="6 7">
    <name type="scientific">Candidatus Gallionella acididurans</name>
    <dbReference type="NCBI Taxonomy" id="1796491"/>
    <lineage>
        <taxon>Bacteria</taxon>
        <taxon>Pseudomonadati</taxon>
        <taxon>Pseudomonadota</taxon>
        <taxon>Betaproteobacteria</taxon>
        <taxon>Nitrosomonadales</taxon>
        <taxon>Gallionellaceae</taxon>
        <taxon>Gallionella</taxon>
    </lineage>
</organism>
<dbReference type="Proteomes" id="UP000070578">
    <property type="component" value="Unassembled WGS sequence"/>
</dbReference>
<comment type="catalytic activity">
    <reaction evidence="3">
        <text>N-[(R)-4-phosphopantothenoyl]-L-cysteine + H(+) = (R)-4'-phosphopantetheine + CO2</text>
        <dbReference type="Rhea" id="RHEA:16793"/>
        <dbReference type="ChEBI" id="CHEBI:15378"/>
        <dbReference type="ChEBI" id="CHEBI:16526"/>
        <dbReference type="ChEBI" id="CHEBI:59458"/>
        <dbReference type="ChEBI" id="CHEBI:61723"/>
        <dbReference type="EC" id="4.1.1.36"/>
    </reaction>
</comment>
<name>A0A139BVB9_9PROT</name>
<keyword evidence="3 6" id="KW-0436">Ligase</keyword>
<dbReference type="InterPro" id="IPR003382">
    <property type="entry name" value="Flavoprotein"/>
</dbReference>
<gene>
    <name evidence="3" type="primary">coaBC</name>
    <name evidence="6" type="ORF">AWT59_0936</name>
</gene>
<sequence length="427" mass="45545">MRDMMEQETTNPDSPATRIILGVSGGIAAYKAAELLRLLVKQGIGVQVVMTEAACHFITPTTMQGLSGRRVYTDQWDASVPNNMAHIELSRAADAILIAPASADFIAKLAHGLADDLLSTLCLARVCPLIIAPAMNREMWLNAAMQRNVKQLIADGVQVLGPDSGVQACGEEGMGRMLEAVRLAQDIAAFLQAGNTSIGVAPSLPRRDVGQVQSLARKLAGKNILVTAGPTYEAIDTVRGITNRSSGKMGYAIAQAAQELGAKVTLVSGPTALAKPEGVQSVDVQSAEQMFEAVKQHVGNCDIFIGVAAVADYRVAQASAQKIKKSAANLTLELVPSPDILAYVANLTNPPFCVGFAAESENLAENSEKKRREKKLPLLVGNLVQRAVGSDDNELVLFDDSGRQTLPRADKLTLARQLMQRIAQRIK</sequence>
<dbReference type="EC" id="6.3.2.5" evidence="3"/>
<dbReference type="PANTHER" id="PTHR14359">
    <property type="entry name" value="HOMO-OLIGOMERIC FLAVIN CONTAINING CYS DECARBOXYLASE FAMILY"/>
    <property type="match status" value="1"/>
</dbReference>
<dbReference type="Gene3D" id="3.40.50.10300">
    <property type="entry name" value="CoaB-like"/>
    <property type="match status" value="1"/>
</dbReference>
<dbReference type="SUPFAM" id="SSF102645">
    <property type="entry name" value="CoaB-like"/>
    <property type="match status" value="1"/>
</dbReference>
<dbReference type="Pfam" id="PF02441">
    <property type="entry name" value="Flavoprotein"/>
    <property type="match status" value="1"/>
</dbReference>
<dbReference type="PANTHER" id="PTHR14359:SF6">
    <property type="entry name" value="PHOSPHOPANTOTHENOYLCYSTEINE DECARBOXYLASE"/>
    <property type="match status" value="1"/>
</dbReference>
<dbReference type="GO" id="GO:0015941">
    <property type="term" value="P:pantothenate catabolic process"/>
    <property type="evidence" value="ECO:0007669"/>
    <property type="project" value="InterPro"/>
</dbReference>
<evidence type="ECO:0000259" key="4">
    <source>
        <dbReference type="Pfam" id="PF02441"/>
    </source>
</evidence>
<accession>A0A139BVB9</accession>
<keyword evidence="3" id="KW-0479">Metal-binding</keyword>
<comment type="catalytic activity">
    <reaction evidence="3">
        <text>(R)-4'-phosphopantothenate + L-cysteine + CTP = N-[(R)-4-phosphopantothenoyl]-L-cysteine + CMP + diphosphate + H(+)</text>
        <dbReference type="Rhea" id="RHEA:19397"/>
        <dbReference type="ChEBI" id="CHEBI:10986"/>
        <dbReference type="ChEBI" id="CHEBI:15378"/>
        <dbReference type="ChEBI" id="CHEBI:33019"/>
        <dbReference type="ChEBI" id="CHEBI:35235"/>
        <dbReference type="ChEBI" id="CHEBI:37563"/>
        <dbReference type="ChEBI" id="CHEBI:59458"/>
        <dbReference type="ChEBI" id="CHEBI:60377"/>
        <dbReference type="EC" id="6.3.2.5"/>
    </reaction>
</comment>
<dbReference type="Gene3D" id="3.40.50.1950">
    <property type="entry name" value="Flavin prenyltransferase-like"/>
    <property type="match status" value="1"/>
</dbReference>
<keyword evidence="3" id="KW-0288">FMN</keyword>
<dbReference type="EC" id="4.1.1.36" evidence="3"/>
<dbReference type="PATRIC" id="fig|1796491.3.peg.1025"/>
<feature type="domain" description="DNA/pantothenate metabolism flavoprotein C-terminal" evidence="5">
    <location>
        <begin position="219"/>
        <end position="424"/>
    </location>
</feature>
<dbReference type="EMBL" id="LSLI01000015">
    <property type="protein sequence ID" value="KXS32927.1"/>
    <property type="molecule type" value="Genomic_DNA"/>
</dbReference>
<feature type="active site" description="Proton donor" evidence="3">
    <location>
        <position position="169"/>
    </location>
</feature>
<dbReference type="AlphaFoldDB" id="A0A139BVB9"/>
<comment type="function">
    <text evidence="3">Catalyzes two sequential steps in the biosynthesis of coenzyme A. In the first step cysteine is conjugated to 4'-phosphopantothenate to form 4-phosphopantothenoylcysteine. In the second step the latter compound is decarboxylated to form 4'-phosphopantotheine.</text>
</comment>
<comment type="cofactor">
    <cofactor evidence="3">
        <name>Mg(2+)</name>
        <dbReference type="ChEBI" id="CHEBI:18420"/>
    </cofactor>
</comment>
<keyword evidence="3" id="KW-0511">Multifunctional enzyme</keyword>
<evidence type="ECO:0000256" key="1">
    <source>
        <dbReference type="ARBA" id="ARBA00022793"/>
    </source>
</evidence>
<dbReference type="HAMAP" id="MF_02225">
    <property type="entry name" value="CoaBC"/>
    <property type="match status" value="1"/>
</dbReference>
<dbReference type="GO" id="GO:0071513">
    <property type="term" value="C:phosphopantothenoylcysteine decarboxylase complex"/>
    <property type="evidence" value="ECO:0007669"/>
    <property type="project" value="TreeGrafter"/>
</dbReference>
<dbReference type="InterPro" id="IPR007085">
    <property type="entry name" value="DNA/pantothenate-metab_flavo_C"/>
</dbReference>
<evidence type="ECO:0000256" key="2">
    <source>
        <dbReference type="ARBA" id="ARBA00023239"/>
    </source>
</evidence>
<protein>
    <recommendedName>
        <fullName evidence="3">Coenzyme A biosynthesis bifunctional protein CoaBC</fullName>
    </recommendedName>
    <alternativeName>
        <fullName evidence="3">DNA/pantothenate metabolism flavoprotein</fullName>
    </alternativeName>
    <alternativeName>
        <fullName evidence="3">Phosphopantothenoylcysteine synthetase/decarboxylase</fullName>
        <shortName evidence="3">PPCS-PPCDC</shortName>
    </alternativeName>
    <domain>
        <recommendedName>
            <fullName evidence="3">Phosphopantothenoylcysteine decarboxylase</fullName>
            <shortName evidence="3">PPC decarboxylase</shortName>
            <shortName evidence="3">PPC-DC</shortName>
            <ecNumber evidence="3">4.1.1.36</ecNumber>
        </recommendedName>
        <alternativeName>
            <fullName evidence="3">CoaC</fullName>
        </alternativeName>
    </domain>
    <domain>
        <recommendedName>
            <fullName evidence="3">Phosphopantothenate--cysteine ligase</fullName>
            <ecNumber evidence="3">6.3.2.5</ecNumber>
        </recommendedName>
        <alternativeName>
            <fullName evidence="3">CoaB</fullName>
        </alternativeName>
        <alternativeName>
            <fullName evidence="3">Phosphopantothenoylcysteine synthetase</fullName>
            <shortName evidence="3">PPC synthetase</shortName>
            <shortName evidence="3">PPC-S</shortName>
        </alternativeName>
    </domain>
</protein>
<keyword evidence="2 3" id="KW-0456">Lyase</keyword>
<feature type="domain" description="Flavoprotein" evidence="4">
    <location>
        <begin position="18"/>
        <end position="182"/>
    </location>
</feature>
<dbReference type="GO" id="GO:0010181">
    <property type="term" value="F:FMN binding"/>
    <property type="evidence" value="ECO:0007669"/>
    <property type="project" value="UniProtKB-UniRule"/>
</dbReference>
<comment type="caution">
    <text evidence="6">The sequence shown here is derived from an EMBL/GenBank/DDBJ whole genome shotgun (WGS) entry which is preliminary data.</text>
</comment>
<comment type="caution">
    <text evidence="3">Lacks conserved residue(s) required for the propagation of feature annotation.</text>
</comment>
<dbReference type="GO" id="GO:0046872">
    <property type="term" value="F:metal ion binding"/>
    <property type="evidence" value="ECO:0007669"/>
    <property type="project" value="UniProtKB-KW"/>
</dbReference>
<dbReference type="GO" id="GO:0004632">
    <property type="term" value="F:phosphopantothenate--cysteine ligase activity"/>
    <property type="evidence" value="ECO:0007669"/>
    <property type="project" value="UniProtKB-UniRule"/>
</dbReference>
<evidence type="ECO:0000259" key="5">
    <source>
        <dbReference type="Pfam" id="PF04127"/>
    </source>
</evidence>
<dbReference type="Pfam" id="PF04127">
    <property type="entry name" value="DFP"/>
    <property type="match status" value="1"/>
</dbReference>
<feature type="binding site" evidence="3">
    <location>
        <position position="374"/>
    </location>
    <ligand>
        <name>CTP</name>
        <dbReference type="ChEBI" id="CHEBI:37563"/>
    </ligand>
</feature>
<reference evidence="6 7" key="1">
    <citation type="submission" date="2016-02" db="EMBL/GenBank/DDBJ databases">
        <authorList>
            <person name="Wen L."/>
            <person name="He K."/>
            <person name="Yang H."/>
        </authorList>
    </citation>
    <scope>NUCLEOTIDE SEQUENCE [LARGE SCALE GENOMIC DNA]</scope>
    <source>
        <strain evidence="6">ShG14-8</strain>
    </source>
</reference>
<comment type="cofactor">
    <cofactor evidence="3">
        <name>FMN</name>
        <dbReference type="ChEBI" id="CHEBI:58210"/>
    </cofactor>
    <text evidence="3">Binds 1 FMN per subunit.</text>
</comment>
<dbReference type="GO" id="GO:0015937">
    <property type="term" value="P:coenzyme A biosynthetic process"/>
    <property type="evidence" value="ECO:0007669"/>
    <property type="project" value="UniProtKB-UniRule"/>
</dbReference>
<dbReference type="InterPro" id="IPR035929">
    <property type="entry name" value="CoaB-like_sf"/>
</dbReference>
<evidence type="ECO:0000313" key="6">
    <source>
        <dbReference type="EMBL" id="KXS32927.1"/>
    </source>
</evidence>
<keyword evidence="3" id="KW-0460">Magnesium</keyword>
<proteinExistence type="inferred from homology"/>
<feature type="binding site" evidence="3">
    <location>
        <begin position="338"/>
        <end position="341"/>
    </location>
    <ligand>
        <name>CTP</name>
        <dbReference type="ChEBI" id="CHEBI:37563"/>
    </ligand>
</feature>
<comment type="pathway">
    <text evidence="3">Cofactor biosynthesis; coenzyme A biosynthesis; CoA from (R)-pantothenate: step 2/5.</text>
</comment>
<dbReference type="UniPathway" id="UPA00241">
    <property type="reaction ID" value="UER00353"/>
</dbReference>
<dbReference type="SUPFAM" id="SSF52507">
    <property type="entry name" value="Homo-oligomeric flavin-containing Cys decarboxylases, HFCD"/>
    <property type="match status" value="1"/>
</dbReference>
<comment type="similarity">
    <text evidence="3">In the C-terminal section; belongs to the PPC synthetase family.</text>
</comment>
<feature type="binding site" evidence="3">
    <location>
        <position position="322"/>
    </location>
    <ligand>
        <name>CTP</name>
        <dbReference type="ChEBI" id="CHEBI:37563"/>
    </ligand>
</feature>
<dbReference type="GO" id="GO:0004633">
    <property type="term" value="F:phosphopantothenoylcysteine decarboxylase activity"/>
    <property type="evidence" value="ECO:0007669"/>
    <property type="project" value="UniProtKB-UniRule"/>
</dbReference>
<evidence type="ECO:0000313" key="7">
    <source>
        <dbReference type="Proteomes" id="UP000070578"/>
    </source>
</evidence>
<feature type="binding site" evidence="3">
    <location>
        <position position="312"/>
    </location>
    <ligand>
        <name>CTP</name>
        <dbReference type="ChEBI" id="CHEBI:37563"/>
    </ligand>
</feature>
<dbReference type="InterPro" id="IPR005252">
    <property type="entry name" value="CoaBC"/>
</dbReference>
<feature type="binding site" evidence="3">
    <location>
        <position position="356"/>
    </location>
    <ligand>
        <name>CTP</name>
        <dbReference type="ChEBI" id="CHEBI:37563"/>
    </ligand>
</feature>
<feature type="region of interest" description="Phosphopantothenate--cysteine ligase" evidence="3">
    <location>
        <begin position="224"/>
        <end position="427"/>
    </location>
</feature>
<keyword evidence="1 3" id="KW-0210">Decarboxylase</keyword>
<evidence type="ECO:0000256" key="3">
    <source>
        <dbReference type="HAMAP-Rule" id="MF_02225"/>
    </source>
</evidence>
<keyword evidence="3" id="KW-0285">Flavoprotein</keyword>
<feature type="binding site" evidence="3">
    <location>
        <position position="370"/>
    </location>
    <ligand>
        <name>CTP</name>
        <dbReference type="ChEBI" id="CHEBI:37563"/>
    </ligand>
</feature>